<proteinExistence type="predicted"/>
<dbReference type="SUPFAM" id="SSF53335">
    <property type="entry name" value="S-adenosyl-L-methionine-dependent methyltransferases"/>
    <property type="match status" value="1"/>
</dbReference>
<feature type="transmembrane region" description="Helical" evidence="1">
    <location>
        <begin position="81"/>
        <end position="102"/>
    </location>
</feature>
<keyword evidence="1" id="KW-0472">Membrane</keyword>
<accession>A0ABQ8IJY4</accession>
<sequence length="239" mass="26545">MKFTDSPVIQLQVRDAVLSIQQDNGSMHVGTSVWPCSLVLAKFVERWAPAPPQPAPTSTSNSNPYADLLDFRSKRRRAVELGAGCGAAGMALYLLGLADIVLTDISPVMPALKHNLKRNKPVLNKALKTSVLYWNKRDQISALNPPFDLVIAADVVYIEESAEQLVGAMGELVSDDGVVLLGYQLRSPEAHKLFWELCEKAFVIEKVPHEDLHPDYAYEEADVYILKKKKKKTSEEDVE</sequence>
<organism evidence="2 3">
    <name type="scientific">Xanthoceras sorbifolium</name>
    <dbReference type="NCBI Taxonomy" id="99658"/>
    <lineage>
        <taxon>Eukaryota</taxon>
        <taxon>Viridiplantae</taxon>
        <taxon>Streptophyta</taxon>
        <taxon>Embryophyta</taxon>
        <taxon>Tracheophyta</taxon>
        <taxon>Spermatophyta</taxon>
        <taxon>Magnoliopsida</taxon>
        <taxon>eudicotyledons</taxon>
        <taxon>Gunneridae</taxon>
        <taxon>Pentapetalae</taxon>
        <taxon>rosids</taxon>
        <taxon>malvids</taxon>
        <taxon>Sapindales</taxon>
        <taxon>Sapindaceae</taxon>
        <taxon>Xanthoceroideae</taxon>
        <taxon>Xanthoceras</taxon>
    </lineage>
</organism>
<keyword evidence="1" id="KW-1133">Transmembrane helix</keyword>
<dbReference type="EMBL" id="JAFEMO010000001">
    <property type="protein sequence ID" value="KAH7576995.1"/>
    <property type="molecule type" value="Genomic_DNA"/>
</dbReference>
<dbReference type="Proteomes" id="UP000827721">
    <property type="component" value="Unassembled WGS sequence"/>
</dbReference>
<evidence type="ECO:0000313" key="3">
    <source>
        <dbReference type="Proteomes" id="UP000827721"/>
    </source>
</evidence>
<name>A0ABQ8IJY4_9ROSI</name>
<comment type="caution">
    <text evidence="2">The sequence shown here is derived from an EMBL/GenBank/DDBJ whole genome shotgun (WGS) entry which is preliminary data.</text>
</comment>
<reference evidence="2 3" key="1">
    <citation type="submission" date="2021-02" db="EMBL/GenBank/DDBJ databases">
        <title>Plant Genome Project.</title>
        <authorList>
            <person name="Zhang R.-G."/>
        </authorList>
    </citation>
    <scope>NUCLEOTIDE SEQUENCE [LARGE SCALE GENOMIC DNA]</scope>
    <source>
        <tissue evidence="2">Leaves</tissue>
    </source>
</reference>
<dbReference type="InterPro" id="IPR029063">
    <property type="entry name" value="SAM-dependent_MTases_sf"/>
</dbReference>
<keyword evidence="1" id="KW-0812">Transmembrane</keyword>
<protein>
    <submittedName>
        <fullName evidence="2">Uncharacterized protein</fullName>
    </submittedName>
</protein>
<evidence type="ECO:0000313" key="2">
    <source>
        <dbReference type="EMBL" id="KAH7576995.1"/>
    </source>
</evidence>
<dbReference type="InterPro" id="IPR019410">
    <property type="entry name" value="Methyltransf_16"/>
</dbReference>
<keyword evidence="3" id="KW-1185">Reference proteome</keyword>
<dbReference type="PANTHER" id="PTHR14614:SF7">
    <property type="entry name" value="OS05G0564100 PROTEIN"/>
    <property type="match status" value="1"/>
</dbReference>
<dbReference type="PANTHER" id="PTHR14614">
    <property type="entry name" value="HEPATOCELLULAR CARCINOMA-ASSOCIATED ANTIGEN"/>
    <property type="match status" value="1"/>
</dbReference>
<gene>
    <name evidence="2" type="ORF">JRO89_XS01G0188900</name>
</gene>
<dbReference type="Gene3D" id="3.40.50.150">
    <property type="entry name" value="Vaccinia Virus protein VP39"/>
    <property type="match status" value="1"/>
</dbReference>
<evidence type="ECO:0000256" key="1">
    <source>
        <dbReference type="SAM" id="Phobius"/>
    </source>
</evidence>
<dbReference type="Pfam" id="PF10294">
    <property type="entry name" value="Methyltransf_16"/>
    <property type="match status" value="1"/>
</dbReference>